<dbReference type="Gene3D" id="1.20.80.10">
    <property type="match status" value="1"/>
</dbReference>
<proteinExistence type="predicted"/>
<dbReference type="InterPro" id="IPR000798">
    <property type="entry name" value="Ez/rad/moesin-like"/>
</dbReference>
<feature type="compositionally biased region" description="Basic and acidic residues" evidence="12">
    <location>
        <begin position="10"/>
        <end position="31"/>
    </location>
</feature>
<dbReference type="PROSITE" id="PS50057">
    <property type="entry name" value="FERM_3"/>
    <property type="match status" value="1"/>
</dbReference>
<dbReference type="InterPro" id="IPR008379">
    <property type="entry name" value="Band_4.1_C"/>
</dbReference>
<sequence length="844" mass="94664">MTTEVGSASEVKKESEPLGADATKEKPKEVAENQQNQSSDPEEEKRSQSSPTAESQSSSRRQKKERDPSESRGISRFIPPWLKKQKSYTLVAAKDGGDKKEPAQAAVEEVLDQEESLPEGERQAKGDVEETSQRKQQEVKVDVKEEKPSVSRAEAQPAGEVRKEREEKVKEMQEDKSEEAAKRETKEVQTNELKAEKSSQKASKKTKAVQCKVILLDGTEYSCDLEKRAKGQVLFDKVCEHLNLLEKDYFGLLFQESPEQKNWLDPAKEIKRQLRNLPWLFTFNVKFYPPDPSQLTEDLTRYFLCLQLRQDIASGRLPCSFVTHALLGSYTLQAELGDYDPEEHGSSDLSDFQFAPTQTKELEEKVAELHKTHRGLSPAQADSQFLENAKRLSMYGVDLHHAKDSEGVDIKLGVCANGLLIYKDRLRINRFAWPKILKISYKRSNFYIKVRPAELEQFESTIGFKLPNHRAAKRLWKVCVEHHTFYRLVSPEQPPKAKFLTLGSKFRYSGRTQAQTRQASTLIDRPAPHFERTSSKRVSRSLDGAPVGVMDQSLMKDFPGPAGEVSAYGPRVVSTAVVQDGDGRRDLRSPTKVPHVQFIEGKSSHETLNVVEEKKQAEVGKDERVITEEMNGKELSPGSGPGEMRKVEPLTQKDSTSLSSESSSSSESEDEDVGEYRPHHRVTEGTIREEQEEEEEEEEVEEEAGRAAKPPVVKTEMVTISDASQRTEISTKEVPIVQTETKTITYESPQIDGGAGGDSGTLLTAQTITSESVSTTTTTHITKTVKGGISETRIEKRIVITGDADIDHDQALAQAIREAREQHPDMSVTRVVVHKETELEEGEE</sequence>
<feature type="compositionally biased region" description="Acidic residues" evidence="12">
    <location>
        <begin position="109"/>
        <end position="118"/>
    </location>
</feature>
<organism evidence="14 15">
    <name type="scientific">Mustela putorius furo</name>
    <name type="common">European domestic ferret</name>
    <name type="synonym">Mustela furo</name>
    <dbReference type="NCBI Taxonomy" id="9669"/>
    <lineage>
        <taxon>Eukaryota</taxon>
        <taxon>Metazoa</taxon>
        <taxon>Chordata</taxon>
        <taxon>Craniata</taxon>
        <taxon>Vertebrata</taxon>
        <taxon>Euteleostomi</taxon>
        <taxon>Mammalia</taxon>
        <taxon>Eutheria</taxon>
        <taxon>Laurasiatheria</taxon>
        <taxon>Carnivora</taxon>
        <taxon>Caniformia</taxon>
        <taxon>Musteloidea</taxon>
        <taxon>Mustelidae</taxon>
        <taxon>Mustelinae</taxon>
        <taxon>Mustela</taxon>
    </lineage>
</organism>
<dbReference type="InterPro" id="IPR018979">
    <property type="entry name" value="FERM_N"/>
</dbReference>
<dbReference type="InterPro" id="IPR019748">
    <property type="entry name" value="FERM_central"/>
</dbReference>
<dbReference type="Pfam" id="PF09380">
    <property type="entry name" value="FERM_C"/>
    <property type="match status" value="1"/>
</dbReference>
<accession>A0A8U0NZL7</accession>
<dbReference type="PRINTS" id="PR00661">
    <property type="entry name" value="ERMFAMILY"/>
</dbReference>
<keyword evidence="14" id="KW-1185">Reference proteome</keyword>
<dbReference type="Pfam" id="PF05902">
    <property type="entry name" value="4_1_CTD"/>
    <property type="match status" value="1"/>
</dbReference>
<keyword evidence="4" id="KW-0597">Phosphoprotein</keyword>
<dbReference type="GO" id="GO:0005198">
    <property type="term" value="F:structural molecule activity"/>
    <property type="evidence" value="ECO:0007669"/>
    <property type="project" value="InterPro"/>
</dbReference>
<evidence type="ECO:0000256" key="10">
    <source>
        <dbReference type="ARBA" id="ARBA00054563"/>
    </source>
</evidence>
<feature type="compositionally biased region" description="Basic and acidic residues" evidence="12">
    <location>
        <begin position="160"/>
        <end position="199"/>
    </location>
</feature>
<dbReference type="InterPro" id="IPR018980">
    <property type="entry name" value="FERM_PH-like_C"/>
</dbReference>
<evidence type="ECO:0000256" key="8">
    <source>
        <dbReference type="ARBA" id="ARBA00030419"/>
    </source>
</evidence>
<evidence type="ECO:0000313" key="15">
    <source>
        <dbReference type="RefSeq" id="XP_012919176.1"/>
    </source>
</evidence>
<dbReference type="PIRSF" id="PIRSF002304">
    <property type="entry name" value="Membrane_skeletal_4_1"/>
    <property type="match status" value="1"/>
</dbReference>
<keyword evidence="3" id="KW-0963">Cytoplasm</keyword>
<evidence type="ECO:0000256" key="7">
    <source>
        <dbReference type="ARBA" id="ARBA00023658"/>
    </source>
</evidence>
<dbReference type="GeneID" id="101689651"/>
<dbReference type="InterPro" id="IPR035963">
    <property type="entry name" value="FERM_2"/>
</dbReference>
<evidence type="ECO:0000256" key="11">
    <source>
        <dbReference type="ARBA" id="ARBA00078357"/>
    </source>
</evidence>
<dbReference type="PANTHER" id="PTHR23280:SF17">
    <property type="entry name" value="BAND 4.1-LIKE PROTEIN 2"/>
    <property type="match status" value="1"/>
</dbReference>
<dbReference type="CDD" id="cd17202">
    <property type="entry name" value="FERM_F1_EPB41L2"/>
    <property type="match status" value="1"/>
</dbReference>
<feature type="compositionally biased region" description="Low complexity" evidence="12">
    <location>
        <begin position="654"/>
        <end position="666"/>
    </location>
</feature>
<feature type="compositionally biased region" description="Basic and acidic residues" evidence="12">
    <location>
        <begin position="611"/>
        <end position="632"/>
    </location>
</feature>
<dbReference type="Gene3D" id="3.10.20.90">
    <property type="entry name" value="Phosphatidylinositol 3-kinase Catalytic Subunit, Chain A, domain 1"/>
    <property type="match status" value="1"/>
</dbReference>
<dbReference type="FunFam" id="2.30.29.30:FF:000001">
    <property type="entry name" value="Erythrocyte membrane protein band 4.1"/>
    <property type="match status" value="1"/>
</dbReference>
<dbReference type="GO" id="GO:0005938">
    <property type="term" value="C:cell cortex"/>
    <property type="evidence" value="ECO:0007669"/>
    <property type="project" value="UniProtKB-SubCell"/>
</dbReference>
<dbReference type="PROSITE" id="PS00660">
    <property type="entry name" value="FERM_1"/>
    <property type="match status" value="1"/>
</dbReference>
<dbReference type="GO" id="GO:0005856">
    <property type="term" value="C:cytoskeleton"/>
    <property type="evidence" value="ECO:0007669"/>
    <property type="project" value="UniProtKB-SubCell"/>
</dbReference>
<feature type="compositionally biased region" description="Basic and acidic residues" evidence="12">
    <location>
        <begin position="119"/>
        <end position="149"/>
    </location>
</feature>
<dbReference type="Pfam" id="PF00373">
    <property type="entry name" value="FERM_M"/>
    <property type="match status" value="1"/>
</dbReference>
<dbReference type="OrthoDB" id="6589456at2759"/>
<dbReference type="CDD" id="cd13184">
    <property type="entry name" value="FERM_C_4_1_family"/>
    <property type="match status" value="1"/>
</dbReference>
<dbReference type="PANTHER" id="PTHR23280">
    <property type="entry name" value="4.1 G PROTEIN"/>
    <property type="match status" value="1"/>
</dbReference>
<feature type="domain" description="FERM" evidence="13">
    <location>
        <begin position="209"/>
        <end position="490"/>
    </location>
</feature>
<dbReference type="InterPro" id="IPR019749">
    <property type="entry name" value="Band_41_domain"/>
</dbReference>
<dbReference type="PRINTS" id="PR00935">
    <property type="entry name" value="BAND41"/>
</dbReference>
<evidence type="ECO:0000313" key="14">
    <source>
        <dbReference type="Proteomes" id="UP000000715"/>
    </source>
</evidence>
<evidence type="ECO:0000259" key="13">
    <source>
        <dbReference type="PROSITE" id="PS50057"/>
    </source>
</evidence>
<dbReference type="SUPFAM" id="SSF47031">
    <property type="entry name" value="Second domain of FERM"/>
    <property type="match status" value="1"/>
</dbReference>
<dbReference type="SMART" id="SM00295">
    <property type="entry name" value="B41"/>
    <property type="match status" value="1"/>
</dbReference>
<dbReference type="SUPFAM" id="SSF50729">
    <property type="entry name" value="PH domain-like"/>
    <property type="match status" value="1"/>
</dbReference>
<evidence type="ECO:0000256" key="4">
    <source>
        <dbReference type="ARBA" id="ARBA00022553"/>
    </source>
</evidence>
<dbReference type="GO" id="GO:0005886">
    <property type="term" value="C:plasma membrane"/>
    <property type="evidence" value="ECO:0007669"/>
    <property type="project" value="TreeGrafter"/>
</dbReference>
<evidence type="ECO:0000256" key="5">
    <source>
        <dbReference type="ARBA" id="ARBA00023203"/>
    </source>
</evidence>
<comment type="function">
    <text evidence="10">Protein 4.1 is a major structural element of the erythrocyte membrane skeleton. It plays a key role in regulating membrane physical properties of mechanical stability and deformability by stabilizing spectrin-actin interaction. Recruits DLG1 to membranes. Required for dynein-dynactin complex and NUMA1 recruitment at the mitotic cell cortex during anaphase.</text>
</comment>
<feature type="compositionally biased region" description="Basic and acidic residues" evidence="12">
    <location>
        <begin position="674"/>
        <end position="689"/>
    </location>
</feature>
<feature type="region of interest" description="Disordered" evidence="12">
    <location>
        <begin position="607"/>
        <end position="716"/>
    </location>
</feature>
<dbReference type="CDD" id="cd14473">
    <property type="entry name" value="FERM_B-lobe"/>
    <property type="match status" value="1"/>
</dbReference>
<dbReference type="CTD" id="2037"/>
<dbReference type="SMART" id="SM01195">
    <property type="entry name" value="FA"/>
    <property type="match status" value="1"/>
</dbReference>
<dbReference type="InterPro" id="IPR019747">
    <property type="entry name" value="FERM_CS"/>
</dbReference>
<evidence type="ECO:0000256" key="9">
    <source>
        <dbReference type="ARBA" id="ARBA00032586"/>
    </source>
</evidence>
<dbReference type="InterPro" id="IPR014352">
    <property type="entry name" value="FERM/acyl-CoA-bd_prot_sf"/>
</dbReference>
<feature type="region of interest" description="Disordered" evidence="12">
    <location>
        <begin position="1"/>
        <end position="201"/>
    </location>
</feature>
<dbReference type="GO" id="GO:0003779">
    <property type="term" value="F:actin binding"/>
    <property type="evidence" value="ECO:0007669"/>
    <property type="project" value="UniProtKB-KW"/>
</dbReference>
<dbReference type="Pfam" id="PF08736">
    <property type="entry name" value="FA"/>
    <property type="match status" value="1"/>
</dbReference>
<keyword evidence="5" id="KW-0009">Actin-binding</keyword>
<dbReference type="PROSITE" id="PS00661">
    <property type="entry name" value="FERM_2"/>
    <property type="match status" value="1"/>
</dbReference>
<dbReference type="InterPro" id="IPR011993">
    <property type="entry name" value="PH-like_dom_sf"/>
</dbReference>
<feature type="compositionally biased region" description="Acidic residues" evidence="12">
    <location>
        <begin position="690"/>
        <end position="702"/>
    </location>
</feature>
<dbReference type="FunFam" id="3.10.20.90:FF:000002">
    <property type="entry name" value="Erythrocyte protein band 4.1-like 3"/>
    <property type="match status" value="1"/>
</dbReference>
<dbReference type="SUPFAM" id="SSF54236">
    <property type="entry name" value="Ubiquitin-like"/>
    <property type="match status" value="1"/>
</dbReference>
<gene>
    <name evidence="15" type="primary">EPB41L2</name>
</gene>
<dbReference type="Gene3D" id="2.30.29.30">
    <property type="entry name" value="Pleckstrin-homology domain (PH domain)/Phosphotyrosine-binding domain (PTB)"/>
    <property type="match status" value="1"/>
</dbReference>
<keyword evidence="6" id="KW-0206">Cytoskeleton</keyword>
<dbReference type="Proteomes" id="UP000000715">
    <property type="component" value="Unplaced"/>
</dbReference>
<evidence type="ECO:0000256" key="1">
    <source>
        <dbReference type="ARBA" id="ARBA00004245"/>
    </source>
</evidence>
<dbReference type="InterPro" id="IPR014847">
    <property type="entry name" value="FA"/>
</dbReference>
<dbReference type="GO" id="GO:0031032">
    <property type="term" value="P:actomyosin structure organization"/>
    <property type="evidence" value="ECO:0007669"/>
    <property type="project" value="TreeGrafter"/>
</dbReference>
<dbReference type="AlphaFoldDB" id="A0A8U0NZL7"/>
<dbReference type="SMART" id="SM01196">
    <property type="entry name" value="FERM_C"/>
    <property type="match status" value="1"/>
</dbReference>
<feature type="compositionally biased region" description="Low complexity" evidence="12">
    <location>
        <begin position="48"/>
        <end position="59"/>
    </location>
</feature>
<dbReference type="FunFam" id="1.20.80.10:FF:000001">
    <property type="entry name" value="Erythrocyte membrane protein band 4.1"/>
    <property type="match status" value="1"/>
</dbReference>
<evidence type="ECO:0000256" key="3">
    <source>
        <dbReference type="ARBA" id="ARBA00022490"/>
    </source>
</evidence>
<name>A0A8U0NZL7_MUSPF</name>
<dbReference type="RefSeq" id="XP_012919176.1">
    <property type="nucleotide sequence ID" value="XM_013063722.2"/>
</dbReference>
<evidence type="ECO:0000256" key="2">
    <source>
        <dbReference type="ARBA" id="ARBA00004544"/>
    </source>
</evidence>
<evidence type="ECO:0000256" key="12">
    <source>
        <dbReference type="SAM" id="MobiDB-lite"/>
    </source>
</evidence>
<dbReference type="InterPro" id="IPR029071">
    <property type="entry name" value="Ubiquitin-like_domsf"/>
</dbReference>
<comment type="subcellular location">
    <subcellularLocation>
        <location evidence="2">Cytoplasm</location>
        <location evidence="2">Cell cortex</location>
    </subcellularLocation>
    <subcellularLocation>
        <location evidence="1">Cytoplasm</location>
        <location evidence="1">Cytoskeleton</location>
    </subcellularLocation>
</comment>
<evidence type="ECO:0000256" key="6">
    <source>
        <dbReference type="ARBA" id="ARBA00023212"/>
    </source>
</evidence>
<dbReference type="InterPro" id="IPR000299">
    <property type="entry name" value="FERM_domain"/>
</dbReference>
<reference evidence="15" key="1">
    <citation type="submission" date="2025-08" db="UniProtKB">
        <authorList>
            <consortium name="RefSeq"/>
        </authorList>
    </citation>
    <scope>IDENTIFICATION</scope>
    <source>
        <tissue evidence="15">Brain</tissue>
    </source>
</reference>
<protein>
    <recommendedName>
        <fullName evidence="7">Protein 4.1</fullName>
    </recommendedName>
    <alternativeName>
        <fullName evidence="11">4.1R</fullName>
    </alternativeName>
    <alternativeName>
        <fullName evidence="8">Band 4.1</fullName>
    </alternativeName>
    <alternativeName>
        <fullName evidence="9">Erythrocyte membrane protein band 4.1</fullName>
    </alternativeName>
</protein>
<dbReference type="Pfam" id="PF09379">
    <property type="entry name" value="FERM_N"/>
    <property type="match status" value="1"/>
</dbReference>